<evidence type="ECO:0000259" key="2">
    <source>
        <dbReference type="Pfam" id="PF04894"/>
    </source>
</evidence>
<dbReference type="PANTHER" id="PTHR38136:SF2">
    <property type="entry name" value="DNA REPAIR PROTEIN"/>
    <property type="match status" value="1"/>
</dbReference>
<feature type="domain" description="Archaeal Nre C-terminal" evidence="3">
    <location>
        <begin position="304"/>
        <end position="413"/>
    </location>
</feature>
<dbReference type="Pfam" id="PF04895">
    <property type="entry name" value="Nre_C"/>
    <property type="match status" value="1"/>
</dbReference>
<evidence type="ECO:0000256" key="1">
    <source>
        <dbReference type="HAMAP-Rule" id="MF_02096"/>
    </source>
</evidence>
<dbReference type="InterPro" id="IPR006979">
    <property type="entry name" value="Nre_C"/>
</dbReference>
<dbReference type="AlphaFoldDB" id="C7DG79"/>
<organism evidence="4 5">
    <name type="scientific">Candidatus Micrarchaeum acidiphilum ARMAN-2</name>
    <dbReference type="NCBI Taxonomy" id="425595"/>
    <lineage>
        <taxon>Archaea</taxon>
        <taxon>Candidatus Micrarchaeota</taxon>
        <taxon>Candidatus Micrarchaeia</taxon>
        <taxon>Candidatus Micrarchaeales</taxon>
        <taxon>Candidatus Micrarchaeaceae</taxon>
        <taxon>Candidatus Micrarchaeum</taxon>
    </lineage>
</organism>
<evidence type="ECO:0000313" key="4">
    <source>
        <dbReference type="EMBL" id="EET90407.1"/>
    </source>
</evidence>
<accession>C7DG79</accession>
<dbReference type="Pfam" id="PF04894">
    <property type="entry name" value="Nre_N"/>
    <property type="match status" value="1"/>
</dbReference>
<dbReference type="PANTHER" id="PTHR38136">
    <property type="entry name" value="DNA REPAIR PROTEIN"/>
    <property type="match status" value="1"/>
</dbReference>
<keyword evidence="1" id="KW-0234">DNA repair</keyword>
<reference evidence="4 5" key="2">
    <citation type="journal article" date="2010" name="Proc. Natl. Acad. Sci. U.S.A.">
        <title>Enigmatic, ultrasmall, uncultivated Archaea.</title>
        <authorList>
            <person name="Baker B.J."/>
            <person name="Comolli L.R."/>
            <person name="Dick G.J."/>
            <person name="Hauser L.J."/>
            <person name="Hyatt D."/>
            <person name="Dill B.D."/>
            <person name="Land M.L."/>
            <person name="Verberkmoes N.C."/>
            <person name="Hettich R.L."/>
            <person name="Banfield J.F."/>
        </authorList>
    </citation>
    <scope>NUCLEOTIDE SEQUENCE [LARGE SCALE GENOMIC DNA]</scope>
    <source>
        <strain evidence="4">ARMAN-2</strain>
    </source>
</reference>
<proteinExistence type="inferred from homology"/>
<feature type="domain" description="Archaeal Nre N-terminal" evidence="2">
    <location>
        <begin position="32"/>
        <end position="291"/>
    </location>
</feature>
<dbReference type="Proteomes" id="UP000332487">
    <property type="component" value="Unassembled WGS sequence"/>
</dbReference>
<keyword evidence="5" id="KW-1185">Reference proteome</keyword>
<dbReference type="HAMAP" id="MF_02096">
    <property type="entry name" value="Nre"/>
    <property type="match status" value="1"/>
</dbReference>
<keyword evidence="1" id="KW-0227">DNA damage</keyword>
<gene>
    <name evidence="4" type="ORF">UNLARM2_0083</name>
</gene>
<comment type="similarity">
    <text evidence="1">Belongs to the Nre family.</text>
</comment>
<sequence>MDRMEIISKLPGLNVGIKRSTIVYSHMRDPALLRYYYKVKMLPVIDKLEMSGSSPTDIFIGRFGYPKVFIGPMLPPEHGDTSILNTPERWRSMSIERIVEMRSKLVRGMYPTSVHAVESGRMEEQIMELALAERPSDAEMVFKKKPMIKMETNDEVQPFGPSVPINNFRLYNIKADRSMEKMHLDYDATATTSMKELYQKGLPVSQISKGLSAGLFGLKGKRKFVPTRWSITAVDDTLSKGIREKIKEYDSVDAIYAYYKVALDNRWLIFFMPGNWEYESIEAWYPNTIWNAGGSEISIYSSYEGYKGRKTYAEIGGCYYSARLAVTEKLDGMKRQGRVLILREVHDGYIMPVGVWNVREHVRETLESEPTVLNGIKDVFGFIRQKLEIPPNAWVANSGLLSRIIKQRRIGDYLR</sequence>
<dbReference type="GO" id="GO:0006281">
    <property type="term" value="P:DNA repair"/>
    <property type="evidence" value="ECO:0007669"/>
    <property type="project" value="UniProtKB-UniRule"/>
</dbReference>
<dbReference type="EMBL" id="GG697237">
    <property type="protein sequence ID" value="EET90407.1"/>
    <property type="molecule type" value="Genomic_DNA"/>
</dbReference>
<name>C7DG79_MICA2</name>
<comment type="caution">
    <text evidence="1">Lacks conserved residue(s) required for the propagation of feature annotation.</text>
</comment>
<protein>
    <recommendedName>
        <fullName evidence="1">DNA repair protein</fullName>
    </recommendedName>
</protein>
<dbReference type="InterPro" id="IPR006978">
    <property type="entry name" value="Nre_N"/>
</dbReference>
<reference evidence="4 5" key="1">
    <citation type="journal article" date="2009" name="Genome Biol.">
        <title>Community-wide analysis of microbial genome sequence signatures.</title>
        <authorList>
            <person name="Dick G.J."/>
            <person name="Andersson A.F."/>
            <person name="Baker B.J."/>
            <person name="Simmons S.L."/>
            <person name="Thomas B.C."/>
            <person name="Yelton A.P."/>
            <person name="Banfield J.F."/>
        </authorList>
    </citation>
    <scope>NUCLEOTIDE SEQUENCE [LARGE SCALE GENOMIC DNA]</scope>
    <source>
        <strain evidence="4">ARMAN-2</strain>
    </source>
</reference>
<dbReference type="InterPro" id="IPR033167">
    <property type="entry name" value="Nre"/>
</dbReference>
<evidence type="ECO:0000313" key="5">
    <source>
        <dbReference type="Proteomes" id="UP000332487"/>
    </source>
</evidence>
<comment type="function">
    <text evidence="1">Involved in DNA damage repair.</text>
</comment>
<evidence type="ECO:0000259" key="3">
    <source>
        <dbReference type="Pfam" id="PF04895"/>
    </source>
</evidence>